<feature type="transmembrane region" description="Helical" evidence="1">
    <location>
        <begin position="256"/>
        <end position="279"/>
    </location>
</feature>
<keyword evidence="1" id="KW-0812">Transmembrane</keyword>
<organism evidence="2 3">
    <name type="scientific">Heterorhabditis bacteriophora</name>
    <name type="common">Entomopathogenic nematode worm</name>
    <dbReference type="NCBI Taxonomy" id="37862"/>
    <lineage>
        <taxon>Eukaryota</taxon>
        <taxon>Metazoa</taxon>
        <taxon>Ecdysozoa</taxon>
        <taxon>Nematoda</taxon>
        <taxon>Chromadorea</taxon>
        <taxon>Rhabditida</taxon>
        <taxon>Rhabditina</taxon>
        <taxon>Rhabditomorpha</taxon>
        <taxon>Strongyloidea</taxon>
        <taxon>Heterorhabditidae</taxon>
        <taxon>Heterorhabditis</taxon>
    </lineage>
</organism>
<evidence type="ECO:0000313" key="2">
    <source>
        <dbReference type="Proteomes" id="UP000095283"/>
    </source>
</evidence>
<keyword evidence="1" id="KW-1133">Transmembrane helix</keyword>
<name>A0A1I7WSB6_HETBA</name>
<sequence>MTSSISPTRSVFPSLSITLPSEYHCTSNCAWGRLLSLSSMDVRVGERLHIDIKVIGVAGIVVKDRKYFKWHLWDEEHSFTEIISTNRLQLLIENATSDILGTVFVVCWHCQQPLHTKLEIRIPSSLRATLEELDDSEVLVISGYPLEDLNLTISKADGAEITEETYPLQDRESTKYWNSLIVRPDPGHSQFHRRIFSVFTLGCSACPVDHLAGNFTFTVCSPIDCYSVHNYIDHLGNQSQVNAHEIILPSKHSVLFWVYTLSLTGTVLMTLSTLLILRLRLVQRCHSKMNIYIYMKLEIFFLLINVFIPYFAEERSSLSSSDYSGQIIPFIQMGNIKIHERIGKIVKGVDTKYFFPFLTLMDLTNHEMVSYAMAESIPIPYM</sequence>
<keyword evidence="1" id="KW-0472">Membrane</keyword>
<keyword evidence="2" id="KW-1185">Reference proteome</keyword>
<evidence type="ECO:0000256" key="1">
    <source>
        <dbReference type="SAM" id="Phobius"/>
    </source>
</evidence>
<evidence type="ECO:0000313" key="3">
    <source>
        <dbReference type="WBParaSite" id="Hba_08080"/>
    </source>
</evidence>
<feature type="transmembrane region" description="Helical" evidence="1">
    <location>
        <begin position="291"/>
        <end position="312"/>
    </location>
</feature>
<accession>A0A1I7WSB6</accession>
<dbReference type="WBParaSite" id="Hba_08080">
    <property type="protein sequence ID" value="Hba_08080"/>
    <property type="gene ID" value="Hba_08080"/>
</dbReference>
<protein>
    <submittedName>
        <fullName evidence="3">GPS domain-containing protein</fullName>
    </submittedName>
</protein>
<dbReference type="AlphaFoldDB" id="A0A1I7WSB6"/>
<proteinExistence type="predicted"/>
<reference evidence="3" key="1">
    <citation type="submission" date="2016-11" db="UniProtKB">
        <authorList>
            <consortium name="WormBaseParasite"/>
        </authorList>
    </citation>
    <scope>IDENTIFICATION</scope>
</reference>
<dbReference type="Proteomes" id="UP000095283">
    <property type="component" value="Unplaced"/>
</dbReference>